<keyword evidence="4" id="KW-0378">Hydrolase</keyword>
<evidence type="ECO:0000256" key="4">
    <source>
        <dbReference type="ARBA" id="ARBA00022801"/>
    </source>
</evidence>
<evidence type="ECO:0000256" key="1">
    <source>
        <dbReference type="ARBA" id="ARBA00001946"/>
    </source>
</evidence>
<comment type="cofactor">
    <cofactor evidence="1">
        <name>Mg(2+)</name>
        <dbReference type="ChEBI" id="CHEBI:18420"/>
    </cofactor>
</comment>
<keyword evidence="2" id="KW-0540">Nuclease</keyword>
<keyword evidence="5" id="KW-0460">Magnesium</keyword>
<dbReference type="Gene3D" id="2.10.260.10">
    <property type="match status" value="1"/>
</dbReference>
<evidence type="ECO:0000259" key="7">
    <source>
        <dbReference type="SMART" id="SM00966"/>
    </source>
</evidence>
<accession>A0AA38XN15</accession>
<dbReference type="PANTHER" id="PTHR33653:SF1">
    <property type="entry name" value="RIBONUCLEASE VAPC2"/>
    <property type="match status" value="1"/>
</dbReference>
<dbReference type="GO" id="GO:0046872">
    <property type="term" value="F:metal ion binding"/>
    <property type="evidence" value="ECO:0007669"/>
    <property type="project" value="UniProtKB-KW"/>
</dbReference>
<dbReference type="InterPro" id="IPR037914">
    <property type="entry name" value="SpoVT-AbrB_sf"/>
</dbReference>
<name>A0AA38XN15_9EURO</name>
<dbReference type="GO" id="GO:0003677">
    <property type="term" value="F:DNA binding"/>
    <property type="evidence" value="ECO:0007669"/>
    <property type="project" value="InterPro"/>
</dbReference>
<feature type="domain" description="SpoVT-AbrB" evidence="7">
    <location>
        <begin position="3"/>
        <end position="48"/>
    </location>
</feature>
<dbReference type="Pfam" id="PF04014">
    <property type="entry name" value="MazE_antitoxin"/>
    <property type="match status" value="1"/>
</dbReference>
<sequence length="183" mass="19928">MEATVAERGQITLPKAVRDALGLTKGTLLKVELEGSRIILRKSVDDAISRARGKFSLDGFESSEAAVRAADAVEAMLRQSLVGGRVVVCGATLAEVCASLRGGAEVLEALEEMGVHFNPMEAKSALRAGEMHRRHRQRSGSRRSLDEFMVGAHALLQCDGLITWNDTFYRDYFKGLKLIVPQA</sequence>
<dbReference type="NCBIfam" id="TIGR01439">
    <property type="entry name" value="lp_hng_hel_AbrB"/>
    <property type="match status" value="1"/>
</dbReference>
<dbReference type="GO" id="GO:0004518">
    <property type="term" value="F:nuclease activity"/>
    <property type="evidence" value="ECO:0007669"/>
    <property type="project" value="UniProtKB-KW"/>
</dbReference>
<proteinExistence type="inferred from homology"/>
<evidence type="ECO:0000256" key="3">
    <source>
        <dbReference type="ARBA" id="ARBA00022723"/>
    </source>
</evidence>
<evidence type="ECO:0000313" key="8">
    <source>
        <dbReference type="EMBL" id="KAJ9616041.1"/>
    </source>
</evidence>
<organism evidence="8">
    <name type="scientific">Knufia peltigerae</name>
    <dbReference type="NCBI Taxonomy" id="1002370"/>
    <lineage>
        <taxon>Eukaryota</taxon>
        <taxon>Fungi</taxon>
        <taxon>Dikarya</taxon>
        <taxon>Ascomycota</taxon>
        <taxon>Pezizomycotina</taxon>
        <taxon>Eurotiomycetes</taxon>
        <taxon>Chaetothyriomycetidae</taxon>
        <taxon>Chaetothyriales</taxon>
        <taxon>Trichomeriaceae</taxon>
        <taxon>Knufia</taxon>
    </lineage>
</organism>
<evidence type="ECO:0000256" key="2">
    <source>
        <dbReference type="ARBA" id="ARBA00022722"/>
    </source>
</evidence>
<dbReference type="InterPro" id="IPR029060">
    <property type="entry name" value="PIN-like_dom_sf"/>
</dbReference>
<dbReference type="EMBL" id="JAPDRN010000174">
    <property type="protein sequence ID" value="KAJ9616041.1"/>
    <property type="molecule type" value="Genomic_DNA"/>
</dbReference>
<evidence type="ECO:0000256" key="5">
    <source>
        <dbReference type="ARBA" id="ARBA00022842"/>
    </source>
</evidence>
<evidence type="ECO:0000256" key="6">
    <source>
        <dbReference type="ARBA" id="ARBA00038093"/>
    </source>
</evidence>
<dbReference type="SUPFAM" id="SSF88723">
    <property type="entry name" value="PIN domain-like"/>
    <property type="match status" value="1"/>
</dbReference>
<comment type="caution">
    <text evidence="8">The sequence shown here is derived from an EMBL/GenBank/DDBJ whole genome shotgun (WGS) entry which is preliminary data.</text>
</comment>
<gene>
    <name evidence="8" type="ORF">H2204_014148</name>
</gene>
<protein>
    <recommendedName>
        <fullName evidence="7">SpoVT-AbrB domain-containing protein</fullName>
    </recommendedName>
</protein>
<dbReference type="SUPFAM" id="SSF89447">
    <property type="entry name" value="AbrB/MazE/MraZ-like"/>
    <property type="match status" value="1"/>
</dbReference>
<dbReference type="SMART" id="SM00966">
    <property type="entry name" value="SpoVT_AbrB"/>
    <property type="match status" value="1"/>
</dbReference>
<dbReference type="GO" id="GO:0016787">
    <property type="term" value="F:hydrolase activity"/>
    <property type="evidence" value="ECO:0007669"/>
    <property type="project" value="UniProtKB-KW"/>
</dbReference>
<dbReference type="InterPro" id="IPR007159">
    <property type="entry name" value="SpoVT-AbrB_dom"/>
</dbReference>
<dbReference type="InterPro" id="IPR050556">
    <property type="entry name" value="Type_II_TA_system_RNase"/>
</dbReference>
<dbReference type="PANTHER" id="PTHR33653">
    <property type="entry name" value="RIBONUCLEASE VAPC2"/>
    <property type="match status" value="1"/>
</dbReference>
<dbReference type="AlphaFoldDB" id="A0AA38XN15"/>
<dbReference type="Gene3D" id="3.40.50.1010">
    <property type="entry name" value="5'-nuclease"/>
    <property type="match status" value="1"/>
</dbReference>
<keyword evidence="3" id="KW-0479">Metal-binding</keyword>
<comment type="similarity">
    <text evidence="6">Belongs to the PINc/VapC protein family.</text>
</comment>
<reference evidence="8" key="1">
    <citation type="submission" date="2022-10" db="EMBL/GenBank/DDBJ databases">
        <title>Culturing micro-colonial fungi from biological soil crusts in the Mojave desert and describing Neophaeococcomyces mojavensis, and introducing the new genera and species Taxawa tesnikishii.</title>
        <authorList>
            <person name="Kurbessoian T."/>
            <person name="Stajich J.E."/>
        </authorList>
    </citation>
    <scope>NUCLEOTIDE SEQUENCE</scope>
    <source>
        <strain evidence="8">TK_35</strain>
    </source>
</reference>